<reference evidence="2" key="1">
    <citation type="submission" date="2020-12" db="EMBL/GenBank/DDBJ databases">
        <title>Bacterial taxonomy.</title>
        <authorList>
            <person name="Pan X."/>
        </authorList>
    </citation>
    <scope>NUCLEOTIDE SEQUENCE</scope>
    <source>
        <strain evidence="2">KCTC 52957</strain>
    </source>
</reference>
<evidence type="ECO:0000313" key="3">
    <source>
        <dbReference type="Proteomes" id="UP000642488"/>
    </source>
</evidence>
<evidence type="ECO:0000313" key="2">
    <source>
        <dbReference type="EMBL" id="MBJ3764390.1"/>
    </source>
</evidence>
<comment type="caution">
    <text evidence="2">The sequence shown here is derived from an EMBL/GenBank/DDBJ whole genome shotgun (WGS) entry which is preliminary data.</text>
</comment>
<gene>
    <name evidence="2" type="ORF">ILP92_16745</name>
</gene>
<dbReference type="RefSeq" id="WP_198917563.1">
    <property type="nucleotide sequence ID" value="NZ_JAEKPD010000024.1"/>
</dbReference>
<dbReference type="AlphaFoldDB" id="A0A934IKT3"/>
<proteinExistence type="predicted"/>
<keyword evidence="3" id="KW-1185">Reference proteome</keyword>
<accession>A0A934IKT3</accession>
<dbReference type="Proteomes" id="UP000642488">
    <property type="component" value="Unassembled WGS sequence"/>
</dbReference>
<evidence type="ECO:0000256" key="1">
    <source>
        <dbReference type="SAM" id="MobiDB-lite"/>
    </source>
</evidence>
<feature type="region of interest" description="Disordered" evidence="1">
    <location>
        <begin position="157"/>
        <end position="180"/>
    </location>
</feature>
<organism evidence="2 3">
    <name type="scientific">Palleronia pontilimi</name>
    <dbReference type="NCBI Taxonomy" id="1964209"/>
    <lineage>
        <taxon>Bacteria</taxon>
        <taxon>Pseudomonadati</taxon>
        <taxon>Pseudomonadota</taxon>
        <taxon>Alphaproteobacteria</taxon>
        <taxon>Rhodobacterales</taxon>
        <taxon>Roseobacteraceae</taxon>
        <taxon>Palleronia</taxon>
    </lineage>
</organism>
<name>A0A934IKT3_9RHOB</name>
<sequence length="302" mass="33609">MPNELIKPTNANLDKHAEPVLAKWLIESALNRGDLTYGEAMLRLEKQVGFSSIGRATRLGYCAGQIMYNIHSEFPDAPLLNTLLVLQDDHMPSTGAGGFMASHFGKPKLAREGIRDDKPDLWRKYFEAAAEEVYDFAGWPDVYQKVYGIPYKADESTMSVSNPEGGTEKDGLPRGRGGEGPNHKALRLWVQANPQALFPKLTISRSETEVDLLSGDRVDVVYYASESTIALEVKSKDSNEADLTRGIYQCVKYRAVMHAMDPRDDAEITAILVTEQKLPGYLKELAKRLNVPHKLVSPKKDT</sequence>
<protein>
    <submittedName>
        <fullName evidence="2">Uncharacterized protein</fullName>
    </submittedName>
</protein>
<dbReference type="EMBL" id="JAEKPD010000024">
    <property type="protein sequence ID" value="MBJ3764390.1"/>
    <property type="molecule type" value="Genomic_DNA"/>
</dbReference>
<feature type="compositionally biased region" description="Basic and acidic residues" evidence="1">
    <location>
        <begin position="166"/>
        <end position="177"/>
    </location>
</feature>